<gene>
    <name evidence="2" type="ORF">H0235_016226</name>
</gene>
<evidence type="ECO:0000256" key="1">
    <source>
        <dbReference type="SAM" id="MobiDB-lite"/>
    </source>
</evidence>
<evidence type="ECO:0000313" key="3">
    <source>
        <dbReference type="Proteomes" id="UP000600918"/>
    </source>
</evidence>
<dbReference type="Proteomes" id="UP000600918">
    <property type="component" value="Unassembled WGS sequence"/>
</dbReference>
<sequence>MVRDKMRRDEVRCRGWHTGVKNLQEGRRDYRWNGWQQKTHGTDGDGDDDGGSGNSDSGDDDAAAVVTSDGAGSDGDGDGNGNGGGGGGTSRLPEKSKSRSDVSRLPDSDKTSLGLVQEPTLLLCCALSRLDRGPPQWSQREEKRREEKRREEKRRE</sequence>
<evidence type="ECO:0000313" key="2">
    <source>
        <dbReference type="EMBL" id="KAF7398218.1"/>
    </source>
</evidence>
<dbReference type="AlphaFoldDB" id="A0A834K161"/>
<feature type="compositionally biased region" description="Basic and acidic residues" evidence="1">
    <location>
        <begin position="139"/>
        <end position="156"/>
    </location>
</feature>
<feature type="compositionally biased region" description="Basic and acidic residues" evidence="1">
    <location>
        <begin position="1"/>
        <end position="13"/>
    </location>
</feature>
<accession>A0A834K161</accession>
<keyword evidence="3" id="KW-1185">Reference proteome</keyword>
<feature type="compositionally biased region" description="Basic and acidic residues" evidence="1">
    <location>
        <begin position="92"/>
        <end position="110"/>
    </location>
</feature>
<feature type="compositionally biased region" description="Gly residues" evidence="1">
    <location>
        <begin position="72"/>
        <end position="89"/>
    </location>
</feature>
<dbReference type="EMBL" id="JACSDY010000019">
    <property type="protein sequence ID" value="KAF7398218.1"/>
    <property type="molecule type" value="Genomic_DNA"/>
</dbReference>
<feature type="region of interest" description="Disordered" evidence="1">
    <location>
        <begin position="1"/>
        <end position="156"/>
    </location>
</feature>
<proteinExistence type="predicted"/>
<name>A0A834K161_VESPE</name>
<reference evidence="2" key="1">
    <citation type="journal article" date="2020" name="G3 (Bethesda)">
        <title>High-Quality Assemblies for Three Invasive Social Wasps from the &lt;i&gt;Vespula&lt;/i&gt; Genus.</title>
        <authorList>
            <person name="Harrop T.W.R."/>
            <person name="Guhlin J."/>
            <person name="McLaughlin G.M."/>
            <person name="Permina E."/>
            <person name="Stockwell P."/>
            <person name="Gilligan J."/>
            <person name="Le Lec M.F."/>
            <person name="Gruber M.A.M."/>
            <person name="Quinn O."/>
            <person name="Lovegrove M."/>
            <person name="Duncan E.J."/>
            <person name="Remnant E.J."/>
            <person name="Van Eeckhoven J."/>
            <person name="Graham B."/>
            <person name="Knapp R.A."/>
            <person name="Langford K.W."/>
            <person name="Kronenberg Z."/>
            <person name="Press M.O."/>
            <person name="Eacker S.M."/>
            <person name="Wilson-Rankin E.E."/>
            <person name="Purcell J."/>
            <person name="Lester P.J."/>
            <person name="Dearden P.K."/>
        </authorList>
    </citation>
    <scope>NUCLEOTIDE SEQUENCE</scope>
    <source>
        <strain evidence="2">Volc-1</strain>
    </source>
</reference>
<organism evidence="2 3">
    <name type="scientific">Vespula pensylvanica</name>
    <name type="common">Western yellow jacket</name>
    <name type="synonym">Wasp</name>
    <dbReference type="NCBI Taxonomy" id="30213"/>
    <lineage>
        <taxon>Eukaryota</taxon>
        <taxon>Metazoa</taxon>
        <taxon>Ecdysozoa</taxon>
        <taxon>Arthropoda</taxon>
        <taxon>Hexapoda</taxon>
        <taxon>Insecta</taxon>
        <taxon>Pterygota</taxon>
        <taxon>Neoptera</taxon>
        <taxon>Endopterygota</taxon>
        <taxon>Hymenoptera</taxon>
        <taxon>Apocrita</taxon>
        <taxon>Aculeata</taxon>
        <taxon>Vespoidea</taxon>
        <taxon>Vespidae</taxon>
        <taxon>Vespinae</taxon>
        <taxon>Vespula</taxon>
    </lineage>
</organism>
<protein>
    <submittedName>
        <fullName evidence="2">Uncharacterized protein</fullName>
    </submittedName>
</protein>
<comment type="caution">
    <text evidence="2">The sequence shown here is derived from an EMBL/GenBank/DDBJ whole genome shotgun (WGS) entry which is preliminary data.</text>
</comment>